<feature type="signal peptide" evidence="2">
    <location>
        <begin position="1"/>
        <end position="16"/>
    </location>
</feature>
<dbReference type="AlphaFoldDB" id="A0A224Y7B5"/>
<protein>
    <recommendedName>
        <fullName evidence="4">Secreted protein</fullName>
    </recommendedName>
</protein>
<keyword evidence="1" id="KW-0812">Transmembrane</keyword>
<accession>A0A224Y7B5</accession>
<feature type="transmembrane region" description="Helical" evidence="1">
    <location>
        <begin position="78"/>
        <end position="99"/>
    </location>
</feature>
<proteinExistence type="predicted"/>
<dbReference type="EMBL" id="GFPF01002321">
    <property type="protein sequence ID" value="MAA13467.1"/>
    <property type="molecule type" value="Transcribed_RNA"/>
</dbReference>
<sequence length="122" mass="14397">MLLLHRKLCFLARLYVQIWLDIRYSTAPAQLGREKRKKKERSARKIFFFFVFPQTVCDGHTFNRQFAQYWYMTSSSVAVSHLTGLATLFPSFSLFAYAFDLTVQHTWILHTSTHLDQQEIAD</sequence>
<feature type="chain" id="PRO_5012240089" description="Secreted protein" evidence="2">
    <location>
        <begin position="17"/>
        <end position="122"/>
    </location>
</feature>
<evidence type="ECO:0000313" key="3">
    <source>
        <dbReference type="EMBL" id="MAA13467.1"/>
    </source>
</evidence>
<evidence type="ECO:0000256" key="1">
    <source>
        <dbReference type="SAM" id="Phobius"/>
    </source>
</evidence>
<keyword evidence="2" id="KW-0732">Signal</keyword>
<feature type="transmembrane region" description="Helical" evidence="1">
    <location>
        <begin position="46"/>
        <end position="66"/>
    </location>
</feature>
<organism evidence="3">
    <name type="scientific">Rhipicephalus zambeziensis</name>
    <dbReference type="NCBI Taxonomy" id="60191"/>
    <lineage>
        <taxon>Eukaryota</taxon>
        <taxon>Metazoa</taxon>
        <taxon>Ecdysozoa</taxon>
        <taxon>Arthropoda</taxon>
        <taxon>Chelicerata</taxon>
        <taxon>Arachnida</taxon>
        <taxon>Acari</taxon>
        <taxon>Parasitiformes</taxon>
        <taxon>Ixodida</taxon>
        <taxon>Ixodoidea</taxon>
        <taxon>Ixodidae</taxon>
        <taxon>Rhipicephalinae</taxon>
        <taxon>Rhipicephalus</taxon>
        <taxon>Rhipicephalus</taxon>
    </lineage>
</organism>
<name>A0A224Y7B5_9ACAR</name>
<evidence type="ECO:0000256" key="2">
    <source>
        <dbReference type="SAM" id="SignalP"/>
    </source>
</evidence>
<keyword evidence="1" id="KW-0472">Membrane</keyword>
<reference evidence="3" key="1">
    <citation type="journal article" date="2017" name="Parasit. Vectors">
        <title>Sialotranscriptomics of Rhipicephalus zambeziensis reveals intricate expression profiles of secretory proteins and suggests tight temporal transcriptional regulation during blood-feeding.</title>
        <authorList>
            <person name="de Castro M.H."/>
            <person name="de Klerk D."/>
            <person name="Pienaar R."/>
            <person name="Rees D.J.G."/>
            <person name="Mans B.J."/>
        </authorList>
    </citation>
    <scope>NUCLEOTIDE SEQUENCE</scope>
    <source>
        <tissue evidence="3">Salivary glands</tissue>
    </source>
</reference>
<keyword evidence="1" id="KW-1133">Transmembrane helix</keyword>
<evidence type="ECO:0008006" key="4">
    <source>
        <dbReference type="Google" id="ProtNLM"/>
    </source>
</evidence>